<protein>
    <submittedName>
        <fullName evidence="1">Uncharacterized protein</fullName>
    </submittedName>
</protein>
<accession>A0ACB8DRG1</accession>
<sequence>MGSRQSVNAVHNGGSSSSALTMSCDRGLFFGNTKGPRRRSALNFATVRGDTPVSSLTALSTSRTDFSGKRCLDPSLVRGTLRANLDPTHRHSDDELWQVLRQAHLADFVSSQPLKLLLETGDGGGNLRLRRRDSSTINKNHNDLLKDSVLSLRI</sequence>
<dbReference type="EMBL" id="CM023479">
    <property type="protein sequence ID" value="KAH7974966.1"/>
    <property type="molecule type" value="Genomic_DNA"/>
</dbReference>
<keyword evidence="2" id="KW-1185">Reference proteome</keyword>
<dbReference type="Proteomes" id="UP000821865">
    <property type="component" value="Chromosome 10"/>
</dbReference>
<evidence type="ECO:0000313" key="1">
    <source>
        <dbReference type="EMBL" id="KAH7974966.1"/>
    </source>
</evidence>
<name>A0ACB8DRG1_DERSI</name>
<evidence type="ECO:0000313" key="2">
    <source>
        <dbReference type="Proteomes" id="UP000821865"/>
    </source>
</evidence>
<comment type="caution">
    <text evidence="1">The sequence shown here is derived from an EMBL/GenBank/DDBJ whole genome shotgun (WGS) entry which is preliminary data.</text>
</comment>
<organism evidence="1 2">
    <name type="scientific">Dermacentor silvarum</name>
    <name type="common">Tick</name>
    <dbReference type="NCBI Taxonomy" id="543639"/>
    <lineage>
        <taxon>Eukaryota</taxon>
        <taxon>Metazoa</taxon>
        <taxon>Ecdysozoa</taxon>
        <taxon>Arthropoda</taxon>
        <taxon>Chelicerata</taxon>
        <taxon>Arachnida</taxon>
        <taxon>Acari</taxon>
        <taxon>Parasitiformes</taxon>
        <taxon>Ixodida</taxon>
        <taxon>Ixodoidea</taxon>
        <taxon>Ixodidae</taxon>
        <taxon>Rhipicephalinae</taxon>
        <taxon>Dermacentor</taxon>
    </lineage>
</organism>
<gene>
    <name evidence="1" type="ORF">HPB49_022062</name>
</gene>
<proteinExistence type="predicted"/>
<reference evidence="1" key="1">
    <citation type="submission" date="2020-05" db="EMBL/GenBank/DDBJ databases">
        <title>Large-scale comparative analyses of tick genomes elucidate their genetic diversity and vector capacities.</title>
        <authorList>
            <person name="Jia N."/>
            <person name="Wang J."/>
            <person name="Shi W."/>
            <person name="Du L."/>
            <person name="Sun Y."/>
            <person name="Zhan W."/>
            <person name="Jiang J."/>
            <person name="Wang Q."/>
            <person name="Zhang B."/>
            <person name="Ji P."/>
            <person name="Sakyi L.B."/>
            <person name="Cui X."/>
            <person name="Yuan T."/>
            <person name="Jiang B."/>
            <person name="Yang W."/>
            <person name="Lam T.T.-Y."/>
            <person name="Chang Q."/>
            <person name="Ding S."/>
            <person name="Wang X."/>
            <person name="Zhu J."/>
            <person name="Ruan X."/>
            <person name="Zhao L."/>
            <person name="Wei J."/>
            <person name="Que T."/>
            <person name="Du C."/>
            <person name="Cheng J."/>
            <person name="Dai P."/>
            <person name="Han X."/>
            <person name="Huang E."/>
            <person name="Gao Y."/>
            <person name="Liu J."/>
            <person name="Shao H."/>
            <person name="Ye R."/>
            <person name="Li L."/>
            <person name="Wei W."/>
            <person name="Wang X."/>
            <person name="Wang C."/>
            <person name="Yang T."/>
            <person name="Huo Q."/>
            <person name="Li W."/>
            <person name="Guo W."/>
            <person name="Chen H."/>
            <person name="Zhou L."/>
            <person name="Ni X."/>
            <person name="Tian J."/>
            <person name="Zhou Y."/>
            <person name="Sheng Y."/>
            <person name="Liu T."/>
            <person name="Pan Y."/>
            <person name="Xia L."/>
            <person name="Li J."/>
            <person name="Zhao F."/>
            <person name="Cao W."/>
        </authorList>
    </citation>
    <scope>NUCLEOTIDE SEQUENCE</scope>
    <source>
        <strain evidence="1">Dsil-2018</strain>
    </source>
</reference>